<accession>A0A4R8DHE6</accession>
<sequence length="57" mass="6185">MNVKKKNPTAAPKQPARLSLSDFATRDNVITSNVQLSKVNGGESDSNPRPPLIIIVR</sequence>
<keyword evidence="2" id="KW-1185">Reference proteome</keyword>
<dbReference type="Proteomes" id="UP000294498">
    <property type="component" value="Unassembled WGS sequence"/>
</dbReference>
<protein>
    <submittedName>
        <fullName evidence="1">Uncharacterized protein</fullName>
    </submittedName>
</protein>
<name>A0A4R8DHE6_9BACT</name>
<reference evidence="1 2" key="1">
    <citation type="submission" date="2019-03" db="EMBL/GenBank/DDBJ databases">
        <title>Genomic Encyclopedia of Type Strains, Phase IV (KMG-IV): sequencing the most valuable type-strain genomes for metagenomic binning, comparative biology and taxonomic classification.</title>
        <authorList>
            <person name="Goeker M."/>
        </authorList>
    </citation>
    <scope>NUCLEOTIDE SEQUENCE [LARGE SCALE GENOMIC DNA]</scope>
    <source>
        <strain evidence="1 2">DSM 100059</strain>
    </source>
</reference>
<gene>
    <name evidence="1" type="ORF">EDB95_4499</name>
</gene>
<dbReference type="AlphaFoldDB" id="A0A4R8DHE6"/>
<comment type="caution">
    <text evidence="1">The sequence shown here is derived from an EMBL/GenBank/DDBJ whole genome shotgun (WGS) entry which is preliminary data.</text>
</comment>
<dbReference type="EMBL" id="SODV01000002">
    <property type="protein sequence ID" value="TDW96664.1"/>
    <property type="molecule type" value="Genomic_DNA"/>
</dbReference>
<evidence type="ECO:0000313" key="2">
    <source>
        <dbReference type="Proteomes" id="UP000294498"/>
    </source>
</evidence>
<proteinExistence type="predicted"/>
<evidence type="ECO:0000313" key="1">
    <source>
        <dbReference type="EMBL" id="TDW96664.1"/>
    </source>
</evidence>
<organism evidence="1 2">
    <name type="scientific">Dinghuibacter silviterrae</name>
    <dbReference type="NCBI Taxonomy" id="1539049"/>
    <lineage>
        <taxon>Bacteria</taxon>
        <taxon>Pseudomonadati</taxon>
        <taxon>Bacteroidota</taxon>
        <taxon>Chitinophagia</taxon>
        <taxon>Chitinophagales</taxon>
        <taxon>Chitinophagaceae</taxon>
        <taxon>Dinghuibacter</taxon>
    </lineage>
</organism>